<comment type="caution">
    <text evidence="2">The sequence shown here is derived from an EMBL/GenBank/DDBJ whole genome shotgun (WGS) entry which is preliminary data.</text>
</comment>
<dbReference type="Pfam" id="PF06544">
    <property type="entry name" value="Prp3_C"/>
    <property type="match status" value="1"/>
</dbReference>
<evidence type="ECO:0000313" key="2">
    <source>
        <dbReference type="EMBL" id="GMH83274.1"/>
    </source>
</evidence>
<dbReference type="InterPro" id="IPR059181">
    <property type="entry name" value="RWDD2A-B_C"/>
</dbReference>
<dbReference type="CDD" id="cd24163">
    <property type="entry name" value="RWDD2_C"/>
    <property type="match status" value="1"/>
</dbReference>
<organism evidence="2 3">
    <name type="scientific">Triparma verrucosa</name>
    <dbReference type="NCBI Taxonomy" id="1606542"/>
    <lineage>
        <taxon>Eukaryota</taxon>
        <taxon>Sar</taxon>
        <taxon>Stramenopiles</taxon>
        <taxon>Ochrophyta</taxon>
        <taxon>Bolidophyceae</taxon>
        <taxon>Parmales</taxon>
        <taxon>Triparmaceae</taxon>
        <taxon>Triparma</taxon>
    </lineage>
</organism>
<dbReference type="EMBL" id="BRXX01000024">
    <property type="protein sequence ID" value="GMH83274.1"/>
    <property type="molecule type" value="Genomic_DNA"/>
</dbReference>
<evidence type="ECO:0000313" key="3">
    <source>
        <dbReference type="Proteomes" id="UP001165160"/>
    </source>
</evidence>
<feature type="domain" description="Small nuclear ribonucleoprotein Prp3 C-terminal" evidence="1">
    <location>
        <begin position="148"/>
        <end position="210"/>
    </location>
</feature>
<dbReference type="AlphaFoldDB" id="A0A9W7BB85"/>
<evidence type="ECO:0000259" key="1">
    <source>
        <dbReference type="Pfam" id="PF06544"/>
    </source>
</evidence>
<protein>
    <recommendedName>
        <fullName evidence="1">Small nuclear ribonucleoprotein Prp3 C-terminal domain-containing protein</fullName>
    </recommendedName>
</protein>
<name>A0A9W7BB85_9STRA</name>
<keyword evidence="3" id="KW-1185">Reference proteome</keyword>
<dbReference type="InterPro" id="IPR010541">
    <property type="entry name" value="Prp3_C"/>
</dbReference>
<gene>
    <name evidence="2" type="ORF">TrVE_jg6512</name>
</gene>
<dbReference type="InterPro" id="IPR017359">
    <property type="entry name" value="Phi-like"/>
</dbReference>
<dbReference type="PANTHER" id="PTHR15955:SF8">
    <property type="entry name" value="RWD DOMAIN-CONTAINING PROTEIN 2B-RELATED"/>
    <property type="match status" value="1"/>
</dbReference>
<sequence length="253" mass="27957">MAGLVEADEQAGLLEADGIDVLTAIYPEAVCGESRISLPLKSSAVEIDIEIAVCASAVVDVTIVSCKSSDDRKTLLLFQNSLREELRETYSANLASDGPLQAILDMFEVASSSFSDLVEELDERDEGDHLNSSVAVKLDELENLVVSVMYSHHIIAKSKLLLIKSLVKTLRLKGVMLVGWPGAIVIEGGESAIDTFLQEMKRLKWKRFVERGRIDLETPLFEQWDVVEETKLFSQMVRRTRKGEAILALAFAT</sequence>
<proteinExistence type="predicted"/>
<dbReference type="PANTHER" id="PTHR15955">
    <property type="entry name" value="RWD DOMAIN CONTAINING PROTEIN 2"/>
    <property type="match status" value="1"/>
</dbReference>
<reference evidence="3" key="1">
    <citation type="journal article" date="2023" name="Commun. Biol.">
        <title>Genome analysis of Parmales, the sister group of diatoms, reveals the evolutionary specialization of diatoms from phago-mixotrophs to photoautotrophs.</title>
        <authorList>
            <person name="Ban H."/>
            <person name="Sato S."/>
            <person name="Yoshikawa S."/>
            <person name="Yamada K."/>
            <person name="Nakamura Y."/>
            <person name="Ichinomiya M."/>
            <person name="Sato N."/>
            <person name="Blanc-Mathieu R."/>
            <person name="Endo H."/>
            <person name="Kuwata A."/>
            <person name="Ogata H."/>
        </authorList>
    </citation>
    <scope>NUCLEOTIDE SEQUENCE [LARGE SCALE GENOMIC DNA]</scope>
    <source>
        <strain evidence="3">NIES 3699</strain>
    </source>
</reference>
<dbReference type="Proteomes" id="UP001165160">
    <property type="component" value="Unassembled WGS sequence"/>
</dbReference>
<accession>A0A9W7BB85</accession>